<dbReference type="GO" id="GO:0005858">
    <property type="term" value="C:axonemal dynein complex"/>
    <property type="evidence" value="ECO:0007669"/>
    <property type="project" value="TreeGrafter"/>
</dbReference>
<evidence type="ECO:0000256" key="12">
    <source>
        <dbReference type="SAM" id="MobiDB-lite"/>
    </source>
</evidence>
<evidence type="ECO:0000256" key="9">
    <source>
        <dbReference type="ARBA" id="ARBA00024190"/>
    </source>
</evidence>
<dbReference type="EMBL" id="KQ759817">
    <property type="protein sequence ID" value="OAD62764.1"/>
    <property type="molecule type" value="Genomic_DNA"/>
</dbReference>
<name>A0A310SYD6_9HYME</name>
<dbReference type="GO" id="GO:0045503">
    <property type="term" value="F:dynein light chain binding"/>
    <property type="evidence" value="ECO:0007669"/>
    <property type="project" value="TreeGrafter"/>
</dbReference>
<evidence type="ECO:0000313" key="14">
    <source>
        <dbReference type="Proteomes" id="UP000250275"/>
    </source>
</evidence>
<dbReference type="SMART" id="SM00320">
    <property type="entry name" value="WD40"/>
    <property type="match status" value="4"/>
</dbReference>
<keyword evidence="14" id="KW-1185">Reference proteome</keyword>
<dbReference type="GO" id="GO:0120293">
    <property type="term" value="C:dynein axonemal particle"/>
    <property type="evidence" value="ECO:0007669"/>
    <property type="project" value="UniProtKB-SubCell"/>
</dbReference>
<dbReference type="PANTHER" id="PTHR12442">
    <property type="entry name" value="DYNEIN INTERMEDIATE CHAIN"/>
    <property type="match status" value="1"/>
</dbReference>
<evidence type="ECO:0000256" key="8">
    <source>
        <dbReference type="ARBA" id="ARBA00023273"/>
    </source>
</evidence>
<dbReference type="InterPro" id="IPR001680">
    <property type="entry name" value="WD40_rpt"/>
</dbReference>
<evidence type="ECO:0000256" key="3">
    <source>
        <dbReference type="ARBA" id="ARBA00022574"/>
    </source>
</evidence>
<evidence type="ECO:0000256" key="6">
    <source>
        <dbReference type="ARBA" id="ARBA00023069"/>
    </source>
</evidence>
<dbReference type="Gene3D" id="2.130.10.10">
    <property type="entry name" value="YVTN repeat-like/Quinoprotein amine dehydrogenase"/>
    <property type="match status" value="1"/>
</dbReference>
<evidence type="ECO:0000313" key="13">
    <source>
        <dbReference type="EMBL" id="OAD62764.1"/>
    </source>
</evidence>
<evidence type="ECO:0000256" key="10">
    <source>
        <dbReference type="ARBA" id="ARBA00040002"/>
    </source>
</evidence>
<proteinExistence type="predicted"/>
<dbReference type="Pfam" id="PF00400">
    <property type="entry name" value="WD40"/>
    <property type="match status" value="1"/>
</dbReference>
<keyword evidence="4" id="KW-0677">Repeat</keyword>
<dbReference type="OrthoDB" id="10259804at2759"/>
<sequence length="752" mass="85455">MKTDETESSQNPLRAQSSKFESPASSRFKISLTGKTRKIAGKNLTSIILQQRQALRVIDNDVDVTPKLLTHPTYSSVDEKQITAFETIGLSQTGSIGQLSIISGSSGVKRSSSTIVRTSSLPSGSIVADDVLFESLLSTQTDEFVLEDEDEDKAPSQFYLPSIDPNIFPTRPETVTLTLRETETFFIFEMQPRTADLRTPEGIMVKEENENYEYKTIGPGSNRKLINVETQTIRVLTRSRGTYLGRRKRRNQGMFVNNWVIHDIYAAPERILERNGLFVVHTKESIEQMLKAKTLKYKLSESEIYEEKTLEQEQIYIFQLVNFQNAVRVVERIISNNIFIHAQKRFTGLIKQDPCSLDLEFTYSLDLLWIHSSEESSGRPVASFCWNYVNRNILAVGYGARVNSETKNGLVLLWSAKNPGVPARWYTFDSPVADLDWSRDRPNLLAIGFYSGEIKVIDVSSQDINIVRRSQKTTSSSSSPHWQVQWWLGDEQYEYQEQIYTCTQDGCVFCYRYVEDFTSSTIMRIFRIEGTLPGVSRTAQCNLYDISINRSPGALVLRKHPTLSTIYYVGSDEGCIYKCSTNYLYQHIDSFLAHDGPMYSMMFSPFCPKIFLTCGADWCIRIWAEGLTEPLITLSTTMACVRYACWSPVHSTIIASIVSNEICLWDIRRKTYKPASVTMSPNNVRFVMADFTANGNQLVVADVKGTVYVYNLEGMPFPPYNQEQVLVESIEKALITKPMLLKNLKKLGQPFS</sequence>
<evidence type="ECO:0000256" key="4">
    <source>
        <dbReference type="ARBA" id="ARBA00022737"/>
    </source>
</evidence>
<dbReference type="GO" id="GO:0003341">
    <property type="term" value="P:cilium movement"/>
    <property type="evidence" value="ECO:0007669"/>
    <property type="project" value="TreeGrafter"/>
</dbReference>
<keyword evidence="8" id="KW-0966">Cell projection</keyword>
<keyword evidence="7" id="KW-0206">Cytoskeleton</keyword>
<dbReference type="InterPro" id="IPR036322">
    <property type="entry name" value="WD40_repeat_dom_sf"/>
</dbReference>
<evidence type="ECO:0000256" key="11">
    <source>
        <dbReference type="ARBA" id="ARBA00041557"/>
    </source>
</evidence>
<keyword evidence="2" id="KW-0963">Cytoplasm</keyword>
<protein>
    <recommendedName>
        <fullName evidence="10">Dynein axonemal intermediate chain 4</fullName>
    </recommendedName>
    <alternativeName>
        <fullName evidence="11">WD repeat-containing protein 78</fullName>
    </alternativeName>
</protein>
<keyword evidence="3" id="KW-0853">WD repeat</keyword>
<evidence type="ECO:0000256" key="1">
    <source>
        <dbReference type="ARBA" id="ARBA00004611"/>
    </source>
</evidence>
<dbReference type="Proteomes" id="UP000250275">
    <property type="component" value="Unassembled WGS sequence"/>
</dbReference>
<evidence type="ECO:0000256" key="2">
    <source>
        <dbReference type="ARBA" id="ARBA00022490"/>
    </source>
</evidence>
<evidence type="ECO:0000256" key="7">
    <source>
        <dbReference type="ARBA" id="ARBA00023212"/>
    </source>
</evidence>
<feature type="compositionally biased region" description="Polar residues" evidence="12">
    <location>
        <begin position="8"/>
        <end position="22"/>
    </location>
</feature>
<feature type="region of interest" description="Disordered" evidence="12">
    <location>
        <begin position="1"/>
        <end position="22"/>
    </location>
</feature>
<evidence type="ECO:0000256" key="5">
    <source>
        <dbReference type="ARBA" id="ARBA00022846"/>
    </source>
</evidence>
<dbReference type="SUPFAM" id="SSF50978">
    <property type="entry name" value="WD40 repeat-like"/>
    <property type="match status" value="1"/>
</dbReference>
<comment type="subcellular location">
    <subcellularLocation>
        <location evidence="1">Cytoplasm</location>
        <location evidence="1">Cytoskeleton</location>
        <location evidence="1">Flagellum axoneme</location>
    </subcellularLocation>
    <subcellularLocation>
        <location evidence="9">Dynein axonemal particle</location>
    </subcellularLocation>
</comment>
<keyword evidence="6" id="KW-0969">Cilium</keyword>
<dbReference type="InterPro" id="IPR015943">
    <property type="entry name" value="WD40/YVTN_repeat-like_dom_sf"/>
</dbReference>
<accession>A0A310SYD6</accession>
<gene>
    <name evidence="13" type="ORF">WN48_07221</name>
</gene>
<dbReference type="PANTHER" id="PTHR12442:SF12">
    <property type="entry name" value="DYNEIN AXONEMAL INTERMEDIATE CHAIN 4"/>
    <property type="match status" value="1"/>
</dbReference>
<organism evidence="13 14">
    <name type="scientific">Eufriesea mexicana</name>
    <dbReference type="NCBI Taxonomy" id="516756"/>
    <lineage>
        <taxon>Eukaryota</taxon>
        <taxon>Metazoa</taxon>
        <taxon>Ecdysozoa</taxon>
        <taxon>Arthropoda</taxon>
        <taxon>Hexapoda</taxon>
        <taxon>Insecta</taxon>
        <taxon>Pterygota</taxon>
        <taxon>Neoptera</taxon>
        <taxon>Endopterygota</taxon>
        <taxon>Hymenoptera</taxon>
        <taxon>Apocrita</taxon>
        <taxon>Aculeata</taxon>
        <taxon>Apoidea</taxon>
        <taxon>Anthophila</taxon>
        <taxon>Apidae</taxon>
        <taxon>Eufriesea</taxon>
    </lineage>
</organism>
<dbReference type="InterPro" id="IPR050687">
    <property type="entry name" value="Dynein_IC"/>
</dbReference>
<dbReference type="GO" id="GO:0045504">
    <property type="term" value="F:dynein heavy chain binding"/>
    <property type="evidence" value="ECO:0007669"/>
    <property type="project" value="TreeGrafter"/>
</dbReference>
<dbReference type="AlphaFoldDB" id="A0A310SYD6"/>
<reference evidence="13 14" key="1">
    <citation type="submission" date="2015-07" db="EMBL/GenBank/DDBJ databases">
        <title>The genome of Eufriesea mexicana.</title>
        <authorList>
            <person name="Pan H."/>
            <person name="Kapheim K."/>
        </authorList>
    </citation>
    <scope>NUCLEOTIDE SEQUENCE [LARGE SCALE GENOMIC DNA]</scope>
    <source>
        <strain evidence="13">0111107269</strain>
        <tissue evidence="13">Whole body</tissue>
    </source>
</reference>
<keyword evidence="5" id="KW-0282">Flagellum</keyword>